<feature type="region of interest" description="Disordered" evidence="1">
    <location>
        <begin position="379"/>
        <end position="546"/>
    </location>
</feature>
<dbReference type="InterPro" id="IPR011012">
    <property type="entry name" value="Longin-like_dom_sf"/>
</dbReference>
<comment type="caution">
    <text evidence="2">The sequence shown here is derived from an EMBL/GenBank/DDBJ whole genome shotgun (WGS) entry which is preliminary data.</text>
</comment>
<feature type="region of interest" description="Disordered" evidence="1">
    <location>
        <begin position="571"/>
        <end position="606"/>
    </location>
</feature>
<evidence type="ECO:0000256" key="1">
    <source>
        <dbReference type="SAM" id="MobiDB-lite"/>
    </source>
</evidence>
<feature type="compositionally biased region" description="Low complexity" evidence="1">
    <location>
        <begin position="576"/>
        <end position="596"/>
    </location>
</feature>
<dbReference type="InterPro" id="IPR006722">
    <property type="entry name" value="Sedlin"/>
</dbReference>
<feature type="region of interest" description="Disordered" evidence="1">
    <location>
        <begin position="637"/>
        <end position="662"/>
    </location>
</feature>
<dbReference type="AlphaFoldDB" id="A0A8H7KHM3"/>
<feature type="compositionally biased region" description="Polar residues" evidence="1">
    <location>
        <begin position="485"/>
        <end position="519"/>
    </location>
</feature>
<dbReference type="Proteomes" id="UP000629468">
    <property type="component" value="Unassembled WGS sequence"/>
</dbReference>
<feature type="compositionally biased region" description="Polar residues" evidence="1">
    <location>
        <begin position="444"/>
        <end position="455"/>
    </location>
</feature>
<evidence type="ECO:0000313" key="2">
    <source>
        <dbReference type="EMBL" id="KAF7776386.1"/>
    </source>
</evidence>
<dbReference type="GO" id="GO:0005737">
    <property type="term" value="C:cytoplasm"/>
    <property type="evidence" value="ECO:0007669"/>
    <property type="project" value="GOC"/>
</dbReference>
<name>A0A8H7KHM3_AGABI</name>
<feature type="compositionally biased region" description="Polar residues" evidence="1">
    <location>
        <begin position="379"/>
        <end position="393"/>
    </location>
</feature>
<organism evidence="2 3">
    <name type="scientific">Agaricus bisporus var. burnettii</name>
    <dbReference type="NCBI Taxonomy" id="192524"/>
    <lineage>
        <taxon>Eukaryota</taxon>
        <taxon>Fungi</taxon>
        <taxon>Dikarya</taxon>
        <taxon>Basidiomycota</taxon>
        <taxon>Agaricomycotina</taxon>
        <taxon>Agaricomycetes</taxon>
        <taxon>Agaricomycetidae</taxon>
        <taxon>Agaricales</taxon>
        <taxon>Agaricineae</taxon>
        <taxon>Agaricaceae</taxon>
        <taxon>Agaricus</taxon>
    </lineage>
</organism>
<dbReference type="SUPFAM" id="SSF64356">
    <property type="entry name" value="SNARE-like"/>
    <property type="match status" value="1"/>
</dbReference>
<dbReference type="Pfam" id="PF04628">
    <property type="entry name" value="Sedlin_N"/>
    <property type="match status" value="1"/>
</dbReference>
<dbReference type="CDD" id="cd14825">
    <property type="entry name" value="TRAPPC2_sedlin"/>
    <property type="match status" value="1"/>
</dbReference>
<dbReference type="GO" id="GO:0006888">
    <property type="term" value="P:endoplasmic reticulum to Golgi vesicle-mediated transport"/>
    <property type="evidence" value="ECO:0007669"/>
    <property type="project" value="InterPro"/>
</dbReference>
<accession>A0A8H7KHM3</accession>
<dbReference type="Gene3D" id="3.30.450.70">
    <property type="match status" value="1"/>
</dbReference>
<reference evidence="2 3" key="1">
    <citation type="journal article" name="Sci. Rep.">
        <title>Telomere-to-telomere assembled and centromere annotated genomes of the two main subspecies of the button mushroom Agaricus bisporus reveal especially polymorphic chromosome ends.</title>
        <authorList>
            <person name="Sonnenberg A.S.M."/>
            <person name="Sedaghat-Telgerd N."/>
            <person name="Lavrijssen B."/>
            <person name="Ohm R.A."/>
            <person name="Hendrickx P.M."/>
            <person name="Scholtmeijer K."/>
            <person name="Baars J.J.P."/>
            <person name="van Peer A."/>
        </authorList>
    </citation>
    <scope>NUCLEOTIDE SEQUENCE [LARGE SCALE GENOMIC DNA]</scope>
    <source>
        <strain evidence="2 3">H119_p4</strain>
    </source>
</reference>
<protein>
    <submittedName>
        <fullName evidence="2">Uncharacterized protein</fullName>
    </submittedName>
</protein>
<gene>
    <name evidence="2" type="ORF">Agabi119p4_4779</name>
</gene>
<dbReference type="PANTHER" id="PTHR12403">
    <property type="entry name" value="TRAFFICKING PROTEIN PARTICLE COMPLEX SUBUNIT 2"/>
    <property type="match status" value="1"/>
</dbReference>
<proteinExistence type="predicted"/>
<sequence>MSHHLFILSPADSPIYSLTHHSTRAAASTVSPLASNLPTWSTSAFAGTLTALSGASSVAQHTPSGPVKMGGGQDRHVIQMIANASLDAIEDVMRKENAMYLRAVDKFNEWTVSAFVTPGNVKFVLLHEAKNDEGIRAFFMEVWEMYVKAQLNPFHGLISSCVVTVTRWLSLLCSSSQRRGWPLLSFYLSLFSKKYTLSLSFFFRLFLFSNPLFSSYLSTFMSNNHRASLLNGLRTGGVRSVSTNFPHSAAPGAATFNLSRFPPHPEDEGDQFLDIPQHFNNRNIPMTSAVDGNNHFNLQQAHYPINQNNFSFSPASPQVSFPAPHNQAMSMQMLQLEMMRIQAQTIQNQQYQAELIAQAQYQKQVQLQNAQNAARRQQFNYNPPATTGPTNLTFGPRATPPNNQGRRGNQADHLRAQLGLGPAPSVADDQPPMTAALGGRFGSRSVTVNGSNQSPARYASGEYDIAPPATPGSTTVISGGISLGSPASNNVHPPSKSDSVSSWRRGGSNNSVINGNRAVSSPIVKITPAPDNESESAVGNSGSRFRPHPLRFNPVVSQPLPAVTIVDTDEDVDADSSCSSDKTHSSPTTPRSSASSNEMPLSPREEASKKLFEGLGISRPITGSPEHQQYPTVSVVNHRMASQPSRQPRGPPSGADELGPRNFAARIRRKAIGGLIDARERREVIDAF</sequence>
<dbReference type="EMBL" id="JABXXO010000006">
    <property type="protein sequence ID" value="KAF7776386.1"/>
    <property type="molecule type" value="Genomic_DNA"/>
</dbReference>
<evidence type="ECO:0000313" key="3">
    <source>
        <dbReference type="Proteomes" id="UP000629468"/>
    </source>
</evidence>
<feature type="compositionally biased region" description="Low complexity" evidence="1">
    <location>
        <begin position="641"/>
        <end position="655"/>
    </location>
</feature>